<dbReference type="AlphaFoldDB" id="A0A0R1NRB9"/>
<evidence type="ECO:0000256" key="6">
    <source>
        <dbReference type="SAM" id="Phobius"/>
    </source>
</evidence>
<comment type="caution">
    <text evidence="8">The sequence shown here is derived from an EMBL/GenBank/DDBJ whole genome shotgun (WGS) entry which is preliminary data.</text>
</comment>
<comment type="subcellular location">
    <subcellularLocation>
        <location evidence="1">Cell membrane</location>
        <topology evidence="1">Multi-pass membrane protein</topology>
    </subcellularLocation>
</comment>
<dbReference type="InterPro" id="IPR011701">
    <property type="entry name" value="MFS"/>
</dbReference>
<feature type="transmembrane region" description="Helical" evidence="6">
    <location>
        <begin position="141"/>
        <end position="163"/>
    </location>
</feature>
<gene>
    <name evidence="8" type="ORF">FC98_GL001922</name>
</gene>
<keyword evidence="2" id="KW-0813">Transport</keyword>
<feature type="transmembrane region" description="Helical" evidence="6">
    <location>
        <begin position="356"/>
        <end position="374"/>
    </location>
</feature>
<sequence>MTASTKPHNHPLLAISAIAAMTFLGILIETSMNVTFPTLMNQFNVSLSTVQWVTTGYLLTVALLMLVSAFLKRRFKNKQLFIWAVMLFIIGDVTCALASTYWVLLGGRLIQAGCVGISAPLMTNIILELVPRNKLGTYMGFANLILIVAPALGPTFGGAVVSLASWRMIFWITLPIAIIFLILGMIAIEQYTPTEKYPFDWLRFGLLSVTMVMLLVAMNALTLPNGIQRFGSDIMITAVALTLFIWRSKYSHRELFNLTVFKRPAFVYSFLPYVLLQFSNLGINFMLPNYVQMVNGATAFIGGIILFPGSVLNASGQPFYGVMLDRYGGKLPLYMGNTFYFVIMVCFMIFARQLSVLWVTIFYAIYAGGRAMAFGNTMTYGLKNLSQREQNDANALYGTGQQIAGSIGTTVMAVFMTMFKSPHVAASQAVVSGTQLAFTLLAVIGLLNYWLYRQLFKATVKK</sequence>
<protein>
    <submittedName>
        <fullName evidence="8">Transporter, major facilitator family protein</fullName>
    </submittedName>
</protein>
<evidence type="ECO:0000313" key="8">
    <source>
        <dbReference type="EMBL" id="KRL22689.1"/>
    </source>
</evidence>
<feature type="transmembrane region" description="Helical" evidence="6">
    <location>
        <begin position="227"/>
        <end position="246"/>
    </location>
</feature>
<dbReference type="PRINTS" id="PR01036">
    <property type="entry name" value="TCRTETB"/>
</dbReference>
<proteinExistence type="predicted"/>
<organism evidence="8 9">
    <name type="scientific">Lentilactobacillus kisonensis DSM 19906 = JCM 15041</name>
    <dbReference type="NCBI Taxonomy" id="1423766"/>
    <lineage>
        <taxon>Bacteria</taxon>
        <taxon>Bacillati</taxon>
        <taxon>Bacillota</taxon>
        <taxon>Bacilli</taxon>
        <taxon>Lactobacillales</taxon>
        <taxon>Lactobacillaceae</taxon>
        <taxon>Lentilactobacillus</taxon>
    </lineage>
</organism>
<dbReference type="SUPFAM" id="SSF103473">
    <property type="entry name" value="MFS general substrate transporter"/>
    <property type="match status" value="1"/>
</dbReference>
<dbReference type="PATRIC" id="fig|1423766.4.peg.1992"/>
<keyword evidence="9" id="KW-1185">Reference proteome</keyword>
<evidence type="ECO:0000256" key="1">
    <source>
        <dbReference type="ARBA" id="ARBA00004651"/>
    </source>
</evidence>
<keyword evidence="3 6" id="KW-0812">Transmembrane</keyword>
<reference evidence="8 9" key="1">
    <citation type="journal article" date="2015" name="Genome Announc.">
        <title>Expanding the biotechnology potential of lactobacilli through comparative genomics of 213 strains and associated genera.</title>
        <authorList>
            <person name="Sun Z."/>
            <person name="Harris H.M."/>
            <person name="McCann A."/>
            <person name="Guo C."/>
            <person name="Argimon S."/>
            <person name="Zhang W."/>
            <person name="Yang X."/>
            <person name="Jeffery I.B."/>
            <person name="Cooney J.C."/>
            <person name="Kagawa T.F."/>
            <person name="Liu W."/>
            <person name="Song Y."/>
            <person name="Salvetti E."/>
            <person name="Wrobel A."/>
            <person name="Rasinkangas P."/>
            <person name="Parkhill J."/>
            <person name="Rea M.C."/>
            <person name="O'Sullivan O."/>
            <person name="Ritari J."/>
            <person name="Douillard F.P."/>
            <person name="Paul Ross R."/>
            <person name="Yang R."/>
            <person name="Briner A.E."/>
            <person name="Felis G.E."/>
            <person name="de Vos W.M."/>
            <person name="Barrangou R."/>
            <person name="Klaenhammer T.R."/>
            <person name="Caufield P.W."/>
            <person name="Cui Y."/>
            <person name="Zhang H."/>
            <person name="O'Toole P.W."/>
        </authorList>
    </citation>
    <scope>NUCLEOTIDE SEQUENCE [LARGE SCALE GENOMIC DNA]</scope>
    <source>
        <strain evidence="8 9">DSM 19906</strain>
    </source>
</reference>
<feature type="transmembrane region" description="Helical" evidence="6">
    <location>
        <begin position="109"/>
        <end position="129"/>
    </location>
</feature>
<feature type="transmembrane region" description="Helical" evidence="6">
    <location>
        <begin position="395"/>
        <end position="419"/>
    </location>
</feature>
<evidence type="ECO:0000256" key="2">
    <source>
        <dbReference type="ARBA" id="ARBA00022448"/>
    </source>
</evidence>
<dbReference type="Proteomes" id="UP000051439">
    <property type="component" value="Unassembled WGS sequence"/>
</dbReference>
<dbReference type="PANTHER" id="PTHR42718">
    <property type="entry name" value="MAJOR FACILITATOR SUPERFAMILY MULTIDRUG TRANSPORTER MFSC"/>
    <property type="match status" value="1"/>
</dbReference>
<feature type="transmembrane region" description="Helical" evidence="6">
    <location>
        <begin position="12"/>
        <end position="32"/>
    </location>
</feature>
<evidence type="ECO:0000313" key="9">
    <source>
        <dbReference type="Proteomes" id="UP000051439"/>
    </source>
</evidence>
<dbReference type="InterPro" id="IPR036259">
    <property type="entry name" value="MFS_trans_sf"/>
</dbReference>
<name>A0A0R1NRB9_9LACO</name>
<dbReference type="Gene3D" id="1.20.1720.10">
    <property type="entry name" value="Multidrug resistance protein D"/>
    <property type="match status" value="1"/>
</dbReference>
<feature type="domain" description="Major facilitator superfamily (MFS) profile" evidence="7">
    <location>
        <begin position="14"/>
        <end position="457"/>
    </location>
</feature>
<evidence type="ECO:0000256" key="3">
    <source>
        <dbReference type="ARBA" id="ARBA00022692"/>
    </source>
</evidence>
<feature type="transmembrane region" description="Helical" evidence="6">
    <location>
        <begin position="52"/>
        <end position="71"/>
    </location>
</feature>
<accession>A0A0R1NRB9</accession>
<feature type="transmembrane region" description="Helical" evidence="6">
    <location>
        <begin position="333"/>
        <end position="350"/>
    </location>
</feature>
<feature type="transmembrane region" description="Helical" evidence="6">
    <location>
        <begin position="293"/>
        <end position="312"/>
    </location>
</feature>
<dbReference type="PANTHER" id="PTHR42718:SF9">
    <property type="entry name" value="MAJOR FACILITATOR SUPERFAMILY MULTIDRUG TRANSPORTER MFSC"/>
    <property type="match status" value="1"/>
</dbReference>
<evidence type="ECO:0000256" key="5">
    <source>
        <dbReference type="ARBA" id="ARBA00023136"/>
    </source>
</evidence>
<dbReference type="Gene3D" id="1.20.1250.20">
    <property type="entry name" value="MFS general substrate transporter like domains"/>
    <property type="match status" value="1"/>
</dbReference>
<dbReference type="EMBL" id="AZEB01000004">
    <property type="protein sequence ID" value="KRL22689.1"/>
    <property type="molecule type" value="Genomic_DNA"/>
</dbReference>
<dbReference type="GO" id="GO:0005886">
    <property type="term" value="C:plasma membrane"/>
    <property type="evidence" value="ECO:0007669"/>
    <property type="project" value="UniProtKB-SubCell"/>
</dbReference>
<feature type="transmembrane region" description="Helical" evidence="6">
    <location>
        <begin position="169"/>
        <end position="189"/>
    </location>
</feature>
<keyword evidence="5 6" id="KW-0472">Membrane</keyword>
<evidence type="ECO:0000259" key="7">
    <source>
        <dbReference type="PROSITE" id="PS50850"/>
    </source>
</evidence>
<dbReference type="Pfam" id="PF07690">
    <property type="entry name" value="MFS_1"/>
    <property type="match status" value="1"/>
</dbReference>
<feature type="transmembrane region" description="Helical" evidence="6">
    <location>
        <begin position="425"/>
        <end position="452"/>
    </location>
</feature>
<feature type="transmembrane region" description="Helical" evidence="6">
    <location>
        <begin position="266"/>
        <end position="287"/>
    </location>
</feature>
<dbReference type="PROSITE" id="PS50850">
    <property type="entry name" value="MFS"/>
    <property type="match status" value="1"/>
</dbReference>
<keyword evidence="4 6" id="KW-1133">Transmembrane helix</keyword>
<evidence type="ECO:0000256" key="4">
    <source>
        <dbReference type="ARBA" id="ARBA00022989"/>
    </source>
</evidence>
<feature type="transmembrane region" description="Helical" evidence="6">
    <location>
        <begin position="80"/>
        <end position="103"/>
    </location>
</feature>
<dbReference type="GO" id="GO:0022857">
    <property type="term" value="F:transmembrane transporter activity"/>
    <property type="evidence" value="ECO:0007669"/>
    <property type="project" value="InterPro"/>
</dbReference>
<dbReference type="InterPro" id="IPR020846">
    <property type="entry name" value="MFS_dom"/>
</dbReference>
<feature type="transmembrane region" description="Helical" evidence="6">
    <location>
        <begin position="201"/>
        <end position="221"/>
    </location>
</feature>